<dbReference type="InterPro" id="IPR042242">
    <property type="entry name" value="RecO_C"/>
</dbReference>
<accession>A0A0K1XB71</accession>
<evidence type="ECO:0000256" key="2">
    <source>
        <dbReference type="ARBA" id="ARBA00007452"/>
    </source>
</evidence>
<feature type="domain" description="DNA replication/recombination mediator RecO N-terminal" evidence="9">
    <location>
        <begin position="3"/>
        <end position="65"/>
    </location>
</feature>
<dbReference type="PATRIC" id="fig|1698445.3.peg.143"/>
<dbReference type="Proteomes" id="UP000063953">
    <property type="component" value="Chromosome"/>
</dbReference>
<dbReference type="HAMAP" id="MF_00201">
    <property type="entry name" value="RecO"/>
    <property type="match status" value="1"/>
</dbReference>
<dbReference type="InterPro" id="IPR012340">
    <property type="entry name" value="NA-bd_OB-fold"/>
</dbReference>
<reference evidence="11" key="2">
    <citation type="submission" date="2020-06" db="EMBL/GenBank/DDBJ databases">
        <authorList>
            <person name="Dong N."/>
        </authorList>
    </citation>
    <scope>NUCLEOTIDE SEQUENCE</scope>
    <source>
        <strain evidence="11">DF46-2-2</strain>
    </source>
</reference>
<protein>
    <recommendedName>
        <fullName evidence="3 8">DNA repair protein RecO</fullName>
    </recommendedName>
    <alternativeName>
        <fullName evidence="7 8">Recombination protein O</fullName>
    </alternativeName>
</protein>
<keyword evidence="12" id="KW-1185">Reference proteome</keyword>
<dbReference type="InterPro" id="IPR037278">
    <property type="entry name" value="ARFGAP/RecO"/>
</dbReference>
<dbReference type="GO" id="GO:0043590">
    <property type="term" value="C:bacterial nucleoid"/>
    <property type="evidence" value="ECO:0007669"/>
    <property type="project" value="TreeGrafter"/>
</dbReference>
<dbReference type="NCBIfam" id="TIGR00613">
    <property type="entry name" value="reco"/>
    <property type="match status" value="1"/>
</dbReference>
<keyword evidence="5 8" id="KW-0233">DNA recombination</keyword>
<evidence type="ECO:0000256" key="6">
    <source>
        <dbReference type="ARBA" id="ARBA00023204"/>
    </source>
</evidence>
<dbReference type="STRING" id="1697053.AKN87_02620"/>
<dbReference type="Pfam" id="PF11967">
    <property type="entry name" value="RecO_N"/>
    <property type="match status" value="1"/>
</dbReference>
<evidence type="ECO:0000256" key="8">
    <source>
        <dbReference type="HAMAP-Rule" id="MF_00201"/>
    </source>
</evidence>
<evidence type="ECO:0000256" key="5">
    <source>
        <dbReference type="ARBA" id="ARBA00023172"/>
    </source>
</evidence>
<dbReference type="EMBL" id="CP012365">
    <property type="protein sequence ID" value="AKX58625.1"/>
    <property type="molecule type" value="Genomic_DNA"/>
</dbReference>
<comment type="function">
    <text evidence="1 8">Involved in DNA repair and RecF pathway recombination.</text>
</comment>
<keyword evidence="4 8" id="KW-0227">DNA damage</keyword>
<dbReference type="InterPro" id="IPR022572">
    <property type="entry name" value="DNA_rep/recomb_RecO_N"/>
</dbReference>
<reference evidence="11" key="3">
    <citation type="journal article" date="2022" name="Sci. Total Environ.">
        <title>Prevalence, transmission, and molecular epidemiology of tet(X)-positive bacteria among humans, animals, and environmental niches in China: An epidemiological, and genomic-based study.</title>
        <authorList>
            <person name="Dong N."/>
            <person name="Zeng Y."/>
            <person name="Cai C."/>
            <person name="Sun C."/>
            <person name="Lu J."/>
            <person name="Liu C."/>
            <person name="Zhou H."/>
            <person name="Sun Q."/>
            <person name="Shu L."/>
            <person name="Wang H."/>
            <person name="Wang Y."/>
            <person name="Wang S."/>
            <person name="Wu C."/>
            <person name="Chan E.W."/>
            <person name="Chen G."/>
            <person name="Shen Z."/>
            <person name="Chen S."/>
            <person name="Zhang R."/>
        </authorList>
    </citation>
    <scope>NUCLEOTIDE SEQUENCE</scope>
    <source>
        <strain evidence="11">DF46-2-2</strain>
    </source>
</reference>
<dbReference type="AlphaFoldDB" id="A0A0K1XB71"/>
<dbReference type="SUPFAM" id="SSF50249">
    <property type="entry name" value="Nucleic acid-binding proteins"/>
    <property type="match status" value="1"/>
</dbReference>
<dbReference type="PANTHER" id="PTHR33991">
    <property type="entry name" value="DNA REPAIR PROTEIN RECO"/>
    <property type="match status" value="1"/>
</dbReference>
<evidence type="ECO:0000256" key="1">
    <source>
        <dbReference type="ARBA" id="ARBA00003065"/>
    </source>
</evidence>
<comment type="similarity">
    <text evidence="2 8">Belongs to the RecO family.</text>
</comment>
<dbReference type="InterPro" id="IPR003717">
    <property type="entry name" value="RecO"/>
</dbReference>
<reference evidence="10 12" key="1">
    <citation type="journal article" date="2015" name="Genome Announc.">
        <title>Genome Sequences of Oblitimonas alkaliphila gen. nov. sp. nov. (Proposed), a Novel Bacterium of the Pseudomonadaceae Family.</title>
        <authorList>
            <person name="Lauer A.C."/>
            <person name="Nicholson A.C."/>
            <person name="Humrighouse B.W."/>
            <person name="Emery B."/>
            <person name="Drobish A."/>
            <person name="Juieng P."/>
            <person name="Loparev V."/>
            <person name="McQuiston J.R."/>
        </authorList>
    </citation>
    <scope>NUCLEOTIDE SEQUENCE [LARGE SCALE GENOMIC DNA]</scope>
    <source>
        <strain evidence="10 12">E5571</strain>
    </source>
</reference>
<dbReference type="Gene3D" id="1.20.1440.120">
    <property type="entry name" value="Recombination protein O, C-terminal domain"/>
    <property type="match status" value="1"/>
</dbReference>
<dbReference type="PANTHER" id="PTHR33991:SF1">
    <property type="entry name" value="DNA REPAIR PROTEIN RECO"/>
    <property type="match status" value="1"/>
</dbReference>
<evidence type="ECO:0000313" key="11">
    <source>
        <dbReference type="EMBL" id="MDM1696261.1"/>
    </source>
</evidence>
<evidence type="ECO:0000259" key="9">
    <source>
        <dbReference type="Pfam" id="PF11967"/>
    </source>
</evidence>
<dbReference type="EMBL" id="JACANB010000003">
    <property type="protein sequence ID" value="MDM1696261.1"/>
    <property type="molecule type" value="Genomic_DNA"/>
</dbReference>
<organism evidence="10 12">
    <name type="scientific">Thiopseudomonas alkaliphila</name>
    <dbReference type="NCBI Taxonomy" id="1697053"/>
    <lineage>
        <taxon>Bacteria</taxon>
        <taxon>Pseudomonadati</taxon>
        <taxon>Pseudomonadota</taxon>
        <taxon>Gammaproteobacteria</taxon>
        <taxon>Pseudomonadales</taxon>
        <taxon>Pseudomonadaceae</taxon>
        <taxon>Thiopseudomonas</taxon>
    </lineage>
</organism>
<evidence type="ECO:0000313" key="10">
    <source>
        <dbReference type="EMBL" id="AKX58625.1"/>
    </source>
</evidence>
<dbReference type="SUPFAM" id="SSF57863">
    <property type="entry name" value="ArfGap/RecO-like zinc finger"/>
    <property type="match status" value="1"/>
</dbReference>
<proteinExistence type="inferred from homology"/>
<dbReference type="GO" id="GO:0006310">
    <property type="term" value="P:DNA recombination"/>
    <property type="evidence" value="ECO:0007669"/>
    <property type="project" value="UniProtKB-UniRule"/>
</dbReference>
<evidence type="ECO:0000256" key="7">
    <source>
        <dbReference type="ARBA" id="ARBA00033409"/>
    </source>
</evidence>
<keyword evidence="6 8" id="KW-0234">DNA repair</keyword>
<name>A0A0K1XB71_9GAMM</name>
<evidence type="ECO:0000256" key="4">
    <source>
        <dbReference type="ARBA" id="ARBA00022763"/>
    </source>
</evidence>
<dbReference type="GO" id="GO:0006302">
    <property type="term" value="P:double-strand break repair"/>
    <property type="evidence" value="ECO:0007669"/>
    <property type="project" value="TreeGrafter"/>
</dbReference>
<dbReference type="Proteomes" id="UP001173465">
    <property type="component" value="Unassembled WGS sequence"/>
</dbReference>
<dbReference type="Pfam" id="PF02565">
    <property type="entry name" value="RecO_C"/>
    <property type="match status" value="1"/>
</dbReference>
<evidence type="ECO:0000313" key="12">
    <source>
        <dbReference type="Proteomes" id="UP000063953"/>
    </source>
</evidence>
<dbReference type="RefSeq" id="WP_053099528.1">
    <property type="nucleotide sequence ID" value="NZ_CP012364.1"/>
</dbReference>
<dbReference type="Gene3D" id="2.40.50.140">
    <property type="entry name" value="Nucleic acid-binding proteins"/>
    <property type="match status" value="1"/>
</dbReference>
<gene>
    <name evidence="8 11" type="primary">recO</name>
    <name evidence="10" type="ORF">AKN88_00725</name>
    <name evidence="11" type="ORF">HX099_06240</name>
</gene>
<evidence type="ECO:0000256" key="3">
    <source>
        <dbReference type="ARBA" id="ARBA00021310"/>
    </source>
</evidence>
<sequence length="221" mass="25962">MHAYVLHSRPYKETSALLDVFTEQGRQRVVLRGARRSKGHKVQLFSLYAIEWAGRSELKTLTQFDNLEFTPPLIGERLFCGFYLNELLTRLLPEHDAYPVLFELYQVALFALREQQPIEPILRQFEWQLIVQLGYGYSLTEDSDQQPLQAEQYYQLQPDVGFCASYPHQQHYLGADILCLSEADWEKQHTLRVAKRLMRQTLAFHLKGQPIISREFFTRPL</sequence>